<dbReference type="RefSeq" id="WP_141165468.1">
    <property type="nucleotide sequence ID" value="NZ_VHLH01000003.1"/>
</dbReference>
<gene>
    <name evidence="6" type="ORF">FJU11_02620</name>
</gene>
<dbReference type="Gene3D" id="1.10.10.10">
    <property type="entry name" value="Winged helix-like DNA-binding domain superfamily/Winged helix DNA-binding domain"/>
    <property type="match status" value="1"/>
</dbReference>
<reference evidence="6 7" key="1">
    <citation type="submission" date="2019-06" db="EMBL/GenBank/DDBJ databases">
        <authorList>
            <person name="Li M."/>
        </authorList>
    </citation>
    <scope>NUCLEOTIDE SEQUENCE [LARGE SCALE GENOMIC DNA]</scope>
    <source>
        <strain evidence="6 7">BGMRC6574</strain>
    </source>
</reference>
<dbReference type="PROSITE" id="PS50931">
    <property type="entry name" value="HTH_LYSR"/>
    <property type="match status" value="1"/>
</dbReference>
<dbReference type="OrthoDB" id="9811588at2"/>
<sequence>MRYLFSRQFDHFRAVCATGNQRQAAARAGISQPALSKSIHLLEQNFGTELFERSPKGMIPTKAGRLLAERMARMEREARYAELEVGGLVEGTGGTIYIGTGLAWSWKHVPVVLSKFHAEFPNVIIEAVNGITDVLLPRLLNGDLDLIISDVHDIALPPEFVVEKTWHVRRRAWVRSGHPLAGRNDVTWADLAEFQWAGHNADVRLTGLIARHFQSLDLPLPTIILRASSLMTILGMLAGSDLVGILSDNLSAEAHQRGIVPLDIDTNGWDLEAGVVYRPEVMDIRPFRRLLSITKTETNGFAPA</sequence>
<keyword evidence="2" id="KW-0805">Transcription regulation</keyword>
<dbReference type="InterPro" id="IPR050950">
    <property type="entry name" value="HTH-type_LysR_regulators"/>
</dbReference>
<keyword evidence="3" id="KW-0238">DNA-binding</keyword>
<evidence type="ECO:0000259" key="5">
    <source>
        <dbReference type="PROSITE" id="PS50931"/>
    </source>
</evidence>
<feature type="domain" description="HTH lysR-type" evidence="5">
    <location>
        <begin position="1"/>
        <end position="61"/>
    </location>
</feature>
<dbReference type="SUPFAM" id="SSF46785">
    <property type="entry name" value="Winged helix' DNA-binding domain"/>
    <property type="match status" value="1"/>
</dbReference>
<dbReference type="Pfam" id="PF00126">
    <property type="entry name" value="HTH_1"/>
    <property type="match status" value="1"/>
</dbReference>
<dbReference type="SUPFAM" id="SSF53850">
    <property type="entry name" value="Periplasmic binding protein-like II"/>
    <property type="match status" value="1"/>
</dbReference>
<protein>
    <submittedName>
        <fullName evidence="6">LysR family transcriptional regulator</fullName>
    </submittedName>
</protein>
<organism evidence="6 7">
    <name type="scientific">Pararhizobium mangrovi</name>
    <dbReference type="NCBI Taxonomy" id="2590452"/>
    <lineage>
        <taxon>Bacteria</taxon>
        <taxon>Pseudomonadati</taxon>
        <taxon>Pseudomonadota</taxon>
        <taxon>Alphaproteobacteria</taxon>
        <taxon>Hyphomicrobiales</taxon>
        <taxon>Rhizobiaceae</taxon>
        <taxon>Rhizobium/Agrobacterium group</taxon>
        <taxon>Pararhizobium</taxon>
    </lineage>
</organism>
<dbReference type="Pfam" id="PF03466">
    <property type="entry name" value="LysR_substrate"/>
    <property type="match status" value="1"/>
</dbReference>
<dbReference type="InterPro" id="IPR000847">
    <property type="entry name" value="LysR_HTH_N"/>
</dbReference>
<evidence type="ECO:0000256" key="4">
    <source>
        <dbReference type="ARBA" id="ARBA00023163"/>
    </source>
</evidence>
<dbReference type="Gene3D" id="3.40.190.290">
    <property type="match status" value="1"/>
</dbReference>
<dbReference type="GO" id="GO:0005829">
    <property type="term" value="C:cytosol"/>
    <property type="evidence" value="ECO:0007669"/>
    <property type="project" value="TreeGrafter"/>
</dbReference>
<comment type="similarity">
    <text evidence="1">Belongs to the LysR transcriptional regulatory family.</text>
</comment>
<dbReference type="InterPro" id="IPR036388">
    <property type="entry name" value="WH-like_DNA-bd_sf"/>
</dbReference>
<dbReference type="PANTHER" id="PTHR30419">
    <property type="entry name" value="HTH-TYPE TRANSCRIPTIONAL REGULATOR YBHD"/>
    <property type="match status" value="1"/>
</dbReference>
<dbReference type="PANTHER" id="PTHR30419:SF30">
    <property type="entry name" value="LYSR FAMILY TRANSCRIPTIONAL REGULATOR"/>
    <property type="match status" value="1"/>
</dbReference>
<proteinExistence type="inferred from homology"/>
<dbReference type="GO" id="GO:0003700">
    <property type="term" value="F:DNA-binding transcription factor activity"/>
    <property type="evidence" value="ECO:0007669"/>
    <property type="project" value="InterPro"/>
</dbReference>
<accession>A0A506UF76</accession>
<dbReference type="AlphaFoldDB" id="A0A506UF76"/>
<dbReference type="PRINTS" id="PR00039">
    <property type="entry name" value="HTHLYSR"/>
</dbReference>
<dbReference type="InterPro" id="IPR005119">
    <property type="entry name" value="LysR_subst-bd"/>
</dbReference>
<keyword evidence="7" id="KW-1185">Reference proteome</keyword>
<dbReference type="CDD" id="cd05466">
    <property type="entry name" value="PBP2_LTTR_substrate"/>
    <property type="match status" value="1"/>
</dbReference>
<evidence type="ECO:0000256" key="1">
    <source>
        <dbReference type="ARBA" id="ARBA00009437"/>
    </source>
</evidence>
<evidence type="ECO:0000313" key="6">
    <source>
        <dbReference type="EMBL" id="TPW31871.1"/>
    </source>
</evidence>
<dbReference type="Proteomes" id="UP000320314">
    <property type="component" value="Unassembled WGS sequence"/>
</dbReference>
<dbReference type="InterPro" id="IPR036390">
    <property type="entry name" value="WH_DNA-bd_sf"/>
</dbReference>
<name>A0A506UF76_9HYPH</name>
<evidence type="ECO:0000256" key="3">
    <source>
        <dbReference type="ARBA" id="ARBA00023125"/>
    </source>
</evidence>
<keyword evidence="4" id="KW-0804">Transcription</keyword>
<evidence type="ECO:0000256" key="2">
    <source>
        <dbReference type="ARBA" id="ARBA00023015"/>
    </source>
</evidence>
<dbReference type="GO" id="GO:0003677">
    <property type="term" value="F:DNA binding"/>
    <property type="evidence" value="ECO:0007669"/>
    <property type="project" value="UniProtKB-KW"/>
</dbReference>
<comment type="caution">
    <text evidence="6">The sequence shown here is derived from an EMBL/GenBank/DDBJ whole genome shotgun (WGS) entry which is preliminary data.</text>
</comment>
<evidence type="ECO:0000313" key="7">
    <source>
        <dbReference type="Proteomes" id="UP000320314"/>
    </source>
</evidence>
<dbReference type="EMBL" id="VHLH01000003">
    <property type="protein sequence ID" value="TPW31871.1"/>
    <property type="molecule type" value="Genomic_DNA"/>
</dbReference>